<protein>
    <submittedName>
        <fullName evidence="1">Uncharacterized protein</fullName>
    </submittedName>
</protein>
<gene>
    <name evidence="1" type="ORF">POPTR_008G079600</name>
</gene>
<accession>B9HI07</accession>
<dbReference type="AlphaFoldDB" id="B9HI07"/>
<evidence type="ECO:0000313" key="2">
    <source>
        <dbReference type="Proteomes" id="UP000006729"/>
    </source>
</evidence>
<dbReference type="EMBL" id="CM009297">
    <property type="protein sequence ID" value="PNT23403.1"/>
    <property type="molecule type" value="Genomic_DNA"/>
</dbReference>
<organism evidence="1 2">
    <name type="scientific">Populus trichocarpa</name>
    <name type="common">Western balsam poplar</name>
    <name type="synonym">Populus balsamifera subsp. trichocarpa</name>
    <dbReference type="NCBI Taxonomy" id="3694"/>
    <lineage>
        <taxon>Eukaryota</taxon>
        <taxon>Viridiplantae</taxon>
        <taxon>Streptophyta</taxon>
        <taxon>Embryophyta</taxon>
        <taxon>Tracheophyta</taxon>
        <taxon>Spermatophyta</taxon>
        <taxon>Magnoliopsida</taxon>
        <taxon>eudicotyledons</taxon>
        <taxon>Gunneridae</taxon>
        <taxon>Pentapetalae</taxon>
        <taxon>rosids</taxon>
        <taxon>fabids</taxon>
        <taxon>Malpighiales</taxon>
        <taxon>Salicaceae</taxon>
        <taxon>Saliceae</taxon>
        <taxon>Populus</taxon>
    </lineage>
</organism>
<sequence length="141" mass="17150">MVQGSQRRNALEETRPERWLIERSRVSKSFWSPIIPDIFPVNRFQDKFKVITRDMYEIRKTKRLPVFKLPSLHIQRHLLHFCKDRKNFPEIVAAQFHNSKPREFPERSRTFNIDVTWPNWSGKYAFQNESFKIRTEWESAV</sequence>
<dbReference type="InParanoid" id="B9HI07"/>
<dbReference type="HOGENOM" id="CLU_1828644_0_0_1"/>
<evidence type="ECO:0000313" key="1">
    <source>
        <dbReference type="EMBL" id="PNT23403.1"/>
    </source>
</evidence>
<keyword evidence="2" id="KW-1185">Reference proteome</keyword>
<proteinExistence type="predicted"/>
<name>B9HI07_POPTR</name>
<dbReference type="Proteomes" id="UP000006729">
    <property type="component" value="Chromosome 8"/>
</dbReference>
<reference evidence="1 2" key="1">
    <citation type="journal article" date="2006" name="Science">
        <title>The genome of black cottonwood, Populus trichocarpa (Torr. &amp; Gray).</title>
        <authorList>
            <person name="Tuskan G.A."/>
            <person name="Difazio S."/>
            <person name="Jansson S."/>
            <person name="Bohlmann J."/>
            <person name="Grigoriev I."/>
            <person name="Hellsten U."/>
            <person name="Putnam N."/>
            <person name="Ralph S."/>
            <person name="Rombauts S."/>
            <person name="Salamov A."/>
            <person name="Schein J."/>
            <person name="Sterck L."/>
            <person name="Aerts A."/>
            <person name="Bhalerao R.R."/>
            <person name="Bhalerao R.P."/>
            <person name="Blaudez D."/>
            <person name="Boerjan W."/>
            <person name="Brun A."/>
            <person name="Brunner A."/>
            <person name="Busov V."/>
            <person name="Campbell M."/>
            <person name="Carlson J."/>
            <person name="Chalot M."/>
            <person name="Chapman J."/>
            <person name="Chen G.L."/>
            <person name="Cooper D."/>
            <person name="Coutinho P.M."/>
            <person name="Couturier J."/>
            <person name="Covert S."/>
            <person name="Cronk Q."/>
            <person name="Cunningham R."/>
            <person name="Davis J."/>
            <person name="Degroeve S."/>
            <person name="Dejardin A."/>
            <person name="Depamphilis C."/>
            <person name="Detter J."/>
            <person name="Dirks B."/>
            <person name="Dubchak I."/>
            <person name="Duplessis S."/>
            <person name="Ehlting J."/>
            <person name="Ellis B."/>
            <person name="Gendler K."/>
            <person name="Goodstein D."/>
            <person name="Gribskov M."/>
            <person name="Grimwood J."/>
            <person name="Groover A."/>
            <person name="Gunter L."/>
            <person name="Hamberger B."/>
            <person name="Heinze B."/>
            <person name="Helariutta Y."/>
            <person name="Henrissat B."/>
            <person name="Holligan D."/>
            <person name="Holt R."/>
            <person name="Huang W."/>
            <person name="Islam-Faridi N."/>
            <person name="Jones S."/>
            <person name="Jones-Rhoades M."/>
            <person name="Jorgensen R."/>
            <person name="Joshi C."/>
            <person name="Kangasjarvi J."/>
            <person name="Karlsson J."/>
            <person name="Kelleher C."/>
            <person name="Kirkpatrick R."/>
            <person name="Kirst M."/>
            <person name="Kohler A."/>
            <person name="Kalluri U."/>
            <person name="Larimer F."/>
            <person name="Leebens-Mack J."/>
            <person name="Leple J.C."/>
            <person name="Locascio P."/>
            <person name="Lou Y."/>
            <person name="Lucas S."/>
            <person name="Martin F."/>
            <person name="Montanini B."/>
            <person name="Napoli C."/>
            <person name="Nelson D.R."/>
            <person name="Nelson C."/>
            <person name="Nieminen K."/>
            <person name="Nilsson O."/>
            <person name="Pereda V."/>
            <person name="Peter G."/>
            <person name="Philippe R."/>
            <person name="Pilate G."/>
            <person name="Poliakov A."/>
            <person name="Razumovskaya J."/>
            <person name="Richardson P."/>
            <person name="Rinaldi C."/>
            <person name="Ritland K."/>
            <person name="Rouze P."/>
            <person name="Ryaboy D."/>
            <person name="Schmutz J."/>
            <person name="Schrader J."/>
            <person name="Segerman B."/>
            <person name="Shin H."/>
            <person name="Siddiqui A."/>
            <person name="Sterky F."/>
            <person name="Terry A."/>
            <person name="Tsai C.J."/>
            <person name="Uberbacher E."/>
            <person name="Unneberg P."/>
            <person name="Vahala J."/>
            <person name="Wall K."/>
            <person name="Wessler S."/>
            <person name="Yang G."/>
            <person name="Yin T."/>
            <person name="Douglas C."/>
            <person name="Marra M."/>
            <person name="Sandberg G."/>
            <person name="Van de Peer Y."/>
            <person name="Rokhsar D."/>
        </authorList>
    </citation>
    <scope>NUCLEOTIDE SEQUENCE [LARGE SCALE GENOMIC DNA]</scope>
    <source>
        <strain evidence="2">cv. Nisqually</strain>
    </source>
</reference>